<dbReference type="Proteomes" id="UP000034024">
    <property type="component" value="Chromosome"/>
</dbReference>
<proteinExistence type="predicted"/>
<dbReference type="AlphaFoldDB" id="A0A0F7JM48"/>
<keyword evidence="3" id="KW-1185">Reference proteome</keyword>
<name>A0A0F7JM48_9DEIO</name>
<gene>
    <name evidence="2" type="ORF">SY84_01700</name>
</gene>
<protein>
    <submittedName>
        <fullName evidence="2">Uncharacterized protein</fullName>
    </submittedName>
</protein>
<organism evidence="2 3">
    <name type="scientific">Deinococcus soli</name>
    <name type="common">ex Cha et al. 2016</name>
    <dbReference type="NCBI Taxonomy" id="1309411"/>
    <lineage>
        <taxon>Bacteria</taxon>
        <taxon>Thermotogati</taxon>
        <taxon>Deinococcota</taxon>
        <taxon>Deinococci</taxon>
        <taxon>Deinococcales</taxon>
        <taxon>Deinococcaceae</taxon>
        <taxon>Deinococcus</taxon>
    </lineage>
</organism>
<dbReference type="KEGG" id="dch:SY84_01700"/>
<accession>A0A0F7JM48</accession>
<dbReference type="PATRIC" id="fig|1309411.5.peg.356"/>
<evidence type="ECO:0000313" key="2">
    <source>
        <dbReference type="EMBL" id="AKH15973.1"/>
    </source>
</evidence>
<dbReference type="EMBL" id="CP011389">
    <property type="protein sequence ID" value="AKH15973.1"/>
    <property type="molecule type" value="Genomic_DNA"/>
</dbReference>
<sequence length="280" mass="30597">MTTTHRTYGIYALEFLGLTSKEVREIGWVHDLKWAFAVGARPERKFELDHAQVLFGAADSSGLKLEICPRMSGGHLPGVMVPTTLQGSLNTVAEGPKTKFTTRVSQEALEQAGLTSAVLFEASCSLECTVSDMPTLEEQTETQIQEELAANQVLDGQTSLFEEAQAETIPAPPSDIPEALLAQLGFGQLSQLLQMIGRDPGEWSDPTHTNEQDAAEWRTLLAQHWDQVEAETRALLVQTPALGHPEYVDAGPVPPRLVIDPKQPDEDLPFNLPDTDSDAD</sequence>
<dbReference type="RefSeq" id="WP_046842549.1">
    <property type="nucleotide sequence ID" value="NZ_CP011389.1"/>
</dbReference>
<reference evidence="2 3" key="1">
    <citation type="submission" date="2015-01" db="EMBL/GenBank/DDBJ databases">
        <title>Deinococcus soli/N5/whole genome sequencing.</title>
        <authorList>
            <person name="Kim M.K."/>
            <person name="Srinivasan S."/>
            <person name="Lee J.-J."/>
        </authorList>
    </citation>
    <scope>NUCLEOTIDE SEQUENCE [LARGE SCALE GENOMIC DNA]</scope>
    <source>
        <strain evidence="2 3">N5</strain>
    </source>
</reference>
<feature type="region of interest" description="Disordered" evidence="1">
    <location>
        <begin position="244"/>
        <end position="280"/>
    </location>
</feature>
<evidence type="ECO:0000313" key="3">
    <source>
        <dbReference type="Proteomes" id="UP000034024"/>
    </source>
</evidence>
<evidence type="ECO:0000256" key="1">
    <source>
        <dbReference type="SAM" id="MobiDB-lite"/>
    </source>
</evidence>
<dbReference type="OrthoDB" id="67349at2"/>